<dbReference type="Proteomes" id="UP001161422">
    <property type="component" value="Unassembled WGS sequence"/>
</dbReference>
<keyword evidence="1" id="KW-1133">Transmembrane helix</keyword>
<comment type="caution">
    <text evidence="2">The sequence shown here is derived from an EMBL/GenBank/DDBJ whole genome shotgun (WGS) entry which is preliminary data.</text>
</comment>
<evidence type="ECO:0000256" key="1">
    <source>
        <dbReference type="SAM" id="Phobius"/>
    </source>
</evidence>
<evidence type="ECO:0000313" key="3">
    <source>
        <dbReference type="Proteomes" id="UP001161422"/>
    </source>
</evidence>
<dbReference type="EMBL" id="BSNC01000019">
    <property type="protein sequence ID" value="GLP98138.1"/>
    <property type="molecule type" value="Genomic_DNA"/>
</dbReference>
<proteinExistence type="predicted"/>
<feature type="transmembrane region" description="Helical" evidence="1">
    <location>
        <begin position="37"/>
        <end position="56"/>
    </location>
</feature>
<keyword evidence="1" id="KW-0812">Transmembrane</keyword>
<evidence type="ECO:0000313" key="2">
    <source>
        <dbReference type="EMBL" id="GLP98138.1"/>
    </source>
</evidence>
<reference evidence="2" key="1">
    <citation type="journal article" date="2014" name="Int. J. Syst. Evol. Microbiol.">
        <title>Complete genome sequence of Corynebacterium casei LMG S-19264T (=DSM 44701T), isolated from a smear-ripened cheese.</title>
        <authorList>
            <consortium name="US DOE Joint Genome Institute (JGI-PGF)"/>
            <person name="Walter F."/>
            <person name="Albersmeier A."/>
            <person name="Kalinowski J."/>
            <person name="Ruckert C."/>
        </authorList>
    </citation>
    <scope>NUCLEOTIDE SEQUENCE</scope>
    <source>
        <strain evidence="2">NBRC 101628</strain>
    </source>
</reference>
<feature type="transmembrane region" description="Helical" evidence="1">
    <location>
        <begin position="12"/>
        <end position="31"/>
    </location>
</feature>
<sequence>MFPYPEHYRIALAPLLTGLMVVWALLLDWLMPAAHPLALYPLLAFFPLVSLLHIYLMFDGRALKRLDALFYALVHIPLSFVVWTFCISLVMGKAIG</sequence>
<accession>A0AA37RZU9</accession>
<keyword evidence="1" id="KW-0472">Membrane</keyword>
<gene>
    <name evidence="2" type="ORF">GCM10007895_34450</name>
</gene>
<dbReference type="AlphaFoldDB" id="A0AA37RZU9"/>
<organism evidence="2 3">
    <name type="scientific">Paraferrimonas sedimenticola</name>
    <dbReference type="NCBI Taxonomy" id="375674"/>
    <lineage>
        <taxon>Bacteria</taxon>
        <taxon>Pseudomonadati</taxon>
        <taxon>Pseudomonadota</taxon>
        <taxon>Gammaproteobacteria</taxon>
        <taxon>Alteromonadales</taxon>
        <taxon>Ferrimonadaceae</taxon>
        <taxon>Paraferrimonas</taxon>
    </lineage>
</organism>
<feature type="transmembrane region" description="Helical" evidence="1">
    <location>
        <begin position="68"/>
        <end position="91"/>
    </location>
</feature>
<keyword evidence="3" id="KW-1185">Reference proteome</keyword>
<dbReference type="RefSeq" id="WP_095504467.1">
    <property type="nucleotide sequence ID" value="NZ_BSNC01000019.1"/>
</dbReference>
<name>A0AA37RZU9_9GAMM</name>
<protein>
    <submittedName>
        <fullName evidence="2">Uncharacterized protein</fullName>
    </submittedName>
</protein>
<reference evidence="2" key="2">
    <citation type="submission" date="2023-01" db="EMBL/GenBank/DDBJ databases">
        <title>Draft genome sequence of Paraferrimonas sedimenticola strain NBRC 101628.</title>
        <authorList>
            <person name="Sun Q."/>
            <person name="Mori K."/>
        </authorList>
    </citation>
    <scope>NUCLEOTIDE SEQUENCE</scope>
    <source>
        <strain evidence="2">NBRC 101628</strain>
    </source>
</reference>